<evidence type="ECO:0000313" key="3">
    <source>
        <dbReference type="Proteomes" id="UP001217178"/>
    </source>
</evidence>
<keyword evidence="3" id="KW-1185">Reference proteome</keyword>
<keyword evidence="1" id="KW-1133">Transmembrane helix</keyword>
<dbReference type="PANTHER" id="PTHR35462:SF2">
    <property type="entry name" value="TRANSMEMBRANE PROTEIN"/>
    <property type="match status" value="1"/>
</dbReference>
<dbReference type="Proteomes" id="UP001217178">
    <property type="component" value="Unassembled WGS sequence"/>
</dbReference>
<name>A0ABT5LGG0_9GAMM</name>
<dbReference type="PANTHER" id="PTHR35462">
    <property type="match status" value="1"/>
</dbReference>
<protein>
    <submittedName>
        <fullName evidence="2">YfiM family lipoprotein</fullName>
    </submittedName>
</protein>
<comment type="caution">
    <text evidence="2">The sequence shown here is derived from an EMBL/GenBank/DDBJ whole genome shotgun (WGS) entry which is preliminary data.</text>
</comment>
<keyword evidence="1" id="KW-0472">Membrane</keyword>
<proteinExistence type="predicted"/>
<accession>A0ABT5LGG0</accession>
<evidence type="ECO:0000313" key="2">
    <source>
        <dbReference type="EMBL" id="MDC9590164.1"/>
    </source>
</evidence>
<organism evidence="2 3">
    <name type="scientific">Xenorhabdus yunnanensis</name>
    <dbReference type="NCBI Taxonomy" id="3025878"/>
    <lineage>
        <taxon>Bacteria</taxon>
        <taxon>Pseudomonadati</taxon>
        <taxon>Pseudomonadota</taxon>
        <taxon>Gammaproteobacteria</taxon>
        <taxon>Enterobacterales</taxon>
        <taxon>Morganellaceae</taxon>
        <taxon>Xenorhabdus</taxon>
    </lineage>
</organism>
<dbReference type="Pfam" id="PF10043">
    <property type="entry name" value="DUF2279"/>
    <property type="match status" value="1"/>
</dbReference>
<feature type="transmembrane region" description="Helical" evidence="1">
    <location>
        <begin position="7"/>
        <end position="28"/>
    </location>
</feature>
<keyword evidence="2" id="KW-0449">Lipoprotein</keyword>
<dbReference type="NCBIfam" id="NF008028">
    <property type="entry name" value="PRK10759.1"/>
    <property type="match status" value="1"/>
</dbReference>
<evidence type="ECO:0000256" key="1">
    <source>
        <dbReference type="SAM" id="Phobius"/>
    </source>
</evidence>
<keyword evidence="1" id="KW-0812">Transmembrane</keyword>
<reference evidence="2 3" key="1">
    <citation type="submission" date="2023-02" db="EMBL/GenBank/DDBJ databases">
        <title>Entomopathogenic bacteria.</title>
        <authorList>
            <person name="Machado R.A."/>
        </authorList>
    </citation>
    <scope>NUCLEOTIDE SEQUENCE [LARGE SCALE GENOMIC DNA]</scope>
    <source>
        <strain evidence="2 3">XENO-10</strain>
    </source>
</reference>
<sequence length="116" mass="12884">MKKNIIILIRNILIIFPILLTTSCSNLRQSNDNWTGKDKAQHFLFSAIVAVAGNAYGDRQNWGHRESAQLGVLLSISIGVAKELYDSRPLGTGWSWHDIAYDIAAAAGYSLYQSMK</sequence>
<dbReference type="InterPro" id="IPR018736">
    <property type="entry name" value="DUF2279_periplasmic_lipo"/>
</dbReference>
<dbReference type="PROSITE" id="PS51257">
    <property type="entry name" value="PROKAR_LIPOPROTEIN"/>
    <property type="match status" value="1"/>
</dbReference>
<dbReference type="EMBL" id="JAQRFI010000029">
    <property type="protein sequence ID" value="MDC9590164.1"/>
    <property type="molecule type" value="Genomic_DNA"/>
</dbReference>
<gene>
    <name evidence="2" type="ORF">PSI23_12890</name>
</gene>
<dbReference type="RefSeq" id="WP_273555471.1">
    <property type="nucleotide sequence ID" value="NZ_JAQRFI010000029.1"/>
</dbReference>